<proteinExistence type="predicted"/>
<reference evidence="1 2" key="1">
    <citation type="journal article" date="2012" name="Science">
        <title>The Paleozoic origin of enzymatic lignin decomposition reconstructed from 31 fungal genomes.</title>
        <authorList>
            <person name="Floudas D."/>
            <person name="Binder M."/>
            <person name="Riley R."/>
            <person name="Barry K."/>
            <person name="Blanchette R.A."/>
            <person name="Henrissat B."/>
            <person name="Martinez A.T."/>
            <person name="Otillar R."/>
            <person name="Spatafora J.W."/>
            <person name="Yadav J.S."/>
            <person name="Aerts A."/>
            <person name="Benoit I."/>
            <person name="Boyd A."/>
            <person name="Carlson A."/>
            <person name="Copeland A."/>
            <person name="Coutinho P.M."/>
            <person name="de Vries R.P."/>
            <person name="Ferreira P."/>
            <person name="Findley K."/>
            <person name="Foster B."/>
            <person name="Gaskell J."/>
            <person name="Glotzer D."/>
            <person name="Gorecki P."/>
            <person name="Heitman J."/>
            <person name="Hesse C."/>
            <person name="Hori C."/>
            <person name="Igarashi K."/>
            <person name="Jurgens J.A."/>
            <person name="Kallen N."/>
            <person name="Kersten P."/>
            <person name="Kohler A."/>
            <person name="Kuees U."/>
            <person name="Kumar T.K.A."/>
            <person name="Kuo A."/>
            <person name="LaButti K."/>
            <person name="Larrondo L.F."/>
            <person name="Lindquist E."/>
            <person name="Ling A."/>
            <person name="Lombard V."/>
            <person name="Lucas S."/>
            <person name="Lundell T."/>
            <person name="Martin R."/>
            <person name="McLaughlin D.J."/>
            <person name="Morgenstern I."/>
            <person name="Morin E."/>
            <person name="Murat C."/>
            <person name="Nagy L.G."/>
            <person name="Nolan M."/>
            <person name="Ohm R.A."/>
            <person name="Patyshakuliyeva A."/>
            <person name="Rokas A."/>
            <person name="Ruiz-Duenas F.J."/>
            <person name="Sabat G."/>
            <person name="Salamov A."/>
            <person name="Samejima M."/>
            <person name="Schmutz J."/>
            <person name="Slot J.C."/>
            <person name="St John F."/>
            <person name="Stenlid J."/>
            <person name="Sun H."/>
            <person name="Sun S."/>
            <person name="Syed K."/>
            <person name="Tsang A."/>
            <person name="Wiebenga A."/>
            <person name="Young D."/>
            <person name="Pisabarro A."/>
            <person name="Eastwood D.C."/>
            <person name="Martin F."/>
            <person name="Cullen D."/>
            <person name="Grigoriev I.V."/>
            <person name="Hibbett D.S."/>
        </authorList>
    </citation>
    <scope>NUCLEOTIDE SEQUENCE [LARGE SCALE GENOMIC DNA]</scope>
    <source>
        <strain evidence="1 2">ATCC 11539</strain>
    </source>
</reference>
<dbReference type="AlphaFoldDB" id="S7PYH2"/>
<keyword evidence="2" id="KW-1185">Reference proteome</keyword>
<dbReference type="OMA" id="TSWKQWR"/>
<protein>
    <submittedName>
        <fullName evidence="1">Uncharacterized protein</fullName>
    </submittedName>
</protein>
<accession>S7PYH2</accession>
<sequence>MQKYTKNMIASALEGNGWQKLANPSVARGKTAFPKKAADVQRLGVRFDYDGEVTRDDVDYHKFQMQPNAGDGIPSIIKRWREANGGTHAVMAVVYVKKDATKEEVKEALEQAVKQVEGV</sequence>
<dbReference type="Proteomes" id="UP000030669">
    <property type="component" value="Unassembled WGS sequence"/>
</dbReference>
<evidence type="ECO:0000313" key="2">
    <source>
        <dbReference type="Proteomes" id="UP000030669"/>
    </source>
</evidence>
<dbReference type="GeneID" id="19309786"/>
<name>S7PYH2_GLOTA</name>
<dbReference type="OrthoDB" id="2787676at2759"/>
<gene>
    <name evidence="1" type="ORF">GLOTRDRAFT_95982</name>
</gene>
<dbReference type="RefSeq" id="XP_007869546.1">
    <property type="nucleotide sequence ID" value="XM_007871355.1"/>
</dbReference>
<dbReference type="eggNOG" id="ENOG502SR76">
    <property type="taxonomic scope" value="Eukaryota"/>
</dbReference>
<organism evidence="1 2">
    <name type="scientific">Gloeophyllum trabeum (strain ATCC 11539 / FP-39264 / Madison 617)</name>
    <name type="common">Brown rot fungus</name>
    <dbReference type="NCBI Taxonomy" id="670483"/>
    <lineage>
        <taxon>Eukaryota</taxon>
        <taxon>Fungi</taxon>
        <taxon>Dikarya</taxon>
        <taxon>Basidiomycota</taxon>
        <taxon>Agaricomycotina</taxon>
        <taxon>Agaricomycetes</taxon>
        <taxon>Gloeophyllales</taxon>
        <taxon>Gloeophyllaceae</taxon>
        <taxon>Gloeophyllum</taxon>
    </lineage>
</organism>
<dbReference type="EMBL" id="KB469308">
    <property type="protein sequence ID" value="EPQ52397.1"/>
    <property type="molecule type" value="Genomic_DNA"/>
</dbReference>
<dbReference type="HOGENOM" id="CLU_143689_1_1_1"/>
<evidence type="ECO:0000313" key="1">
    <source>
        <dbReference type="EMBL" id="EPQ52397.1"/>
    </source>
</evidence>
<dbReference type="KEGG" id="gtr:GLOTRDRAFT_95982"/>